<evidence type="ECO:0000256" key="1">
    <source>
        <dbReference type="ARBA" id="ARBA00005836"/>
    </source>
</evidence>
<dbReference type="Gene3D" id="3.30.2290.10">
    <property type="entry name" value="PmbA/TldD superfamily"/>
    <property type="match status" value="1"/>
</dbReference>
<dbReference type="Pfam" id="PF19290">
    <property type="entry name" value="PmbA_TldD_2nd"/>
    <property type="match status" value="1"/>
</dbReference>
<keyword evidence="9" id="KW-1185">Reference proteome</keyword>
<dbReference type="Pfam" id="PF19289">
    <property type="entry name" value="PmbA_TldD_3rd"/>
    <property type="match status" value="1"/>
</dbReference>
<evidence type="ECO:0000259" key="7">
    <source>
        <dbReference type="Pfam" id="PF19290"/>
    </source>
</evidence>
<name>A0A931F622_9FIRM</name>
<keyword evidence="2" id="KW-0645">Protease</keyword>
<dbReference type="PANTHER" id="PTHR30624:SF10">
    <property type="entry name" value="CONSERVED PROTEIN"/>
    <property type="match status" value="1"/>
</dbReference>
<evidence type="ECO:0000313" key="8">
    <source>
        <dbReference type="EMBL" id="MBF8436450.1"/>
    </source>
</evidence>
<dbReference type="InterPro" id="IPR045570">
    <property type="entry name" value="Metalloprtase-TldD/E_cen_dom"/>
</dbReference>
<dbReference type="EMBL" id="JADPIE010000002">
    <property type="protein sequence ID" value="MBF8436450.1"/>
    <property type="molecule type" value="Genomic_DNA"/>
</dbReference>
<protein>
    <submittedName>
        <fullName evidence="8">TldD/PmbA family protein</fullName>
    </submittedName>
</protein>
<dbReference type="Proteomes" id="UP000621436">
    <property type="component" value="Unassembled WGS sequence"/>
</dbReference>
<dbReference type="AlphaFoldDB" id="A0A931F622"/>
<keyword evidence="4" id="KW-0482">Metalloprotease</keyword>
<dbReference type="GO" id="GO:0005829">
    <property type="term" value="C:cytosol"/>
    <property type="evidence" value="ECO:0007669"/>
    <property type="project" value="TreeGrafter"/>
</dbReference>
<gene>
    <name evidence="8" type="ORF">I0Q91_05125</name>
</gene>
<feature type="domain" description="Metalloprotease TldD/E N-terminal" evidence="5">
    <location>
        <begin position="20"/>
        <end position="82"/>
    </location>
</feature>
<comment type="similarity">
    <text evidence="1">Belongs to the peptidase U62 family.</text>
</comment>
<dbReference type="InterPro" id="IPR002510">
    <property type="entry name" value="Metalloprtase-TldD/E_N"/>
</dbReference>
<evidence type="ECO:0000259" key="6">
    <source>
        <dbReference type="Pfam" id="PF19289"/>
    </source>
</evidence>
<organism evidence="8 9">
    <name type="scientific">Halonatronomonas betaini</name>
    <dbReference type="NCBI Taxonomy" id="2778430"/>
    <lineage>
        <taxon>Bacteria</taxon>
        <taxon>Bacillati</taxon>
        <taxon>Bacillota</taxon>
        <taxon>Clostridia</taxon>
        <taxon>Halanaerobiales</taxon>
        <taxon>Halarsenatibacteraceae</taxon>
        <taxon>Halonatronomonas</taxon>
    </lineage>
</organism>
<dbReference type="RefSeq" id="WP_270453342.1">
    <property type="nucleotide sequence ID" value="NZ_JADPIE010000002.1"/>
</dbReference>
<accession>A0A931F622</accession>
<dbReference type="PIRSF" id="PIRSF004919">
    <property type="entry name" value="TldD"/>
    <property type="match status" value="1"/>
</dbReference>
<evidence type="ECO:0000259" key="5">
    <source>
        <dbReference type="Pfam" id="PF01523"/>
    </source>
</evidence>
<dbReference type="PANTHER" id="PTHR30624">
    <property type="entry name" value="UNCHARACTERIZED PROTEIN TLDD AND PMBA"/>
    <property type="match status" value="1"/>
</dbReference>
<dbReference type="InterPro" id="IPR035068">
    <property type="entry name" value="TldD/PmbA_N"/>
</dbReference>
<keyword evidence="3" id="KW-0378">Hydrolase</keyword>
<dbReference type="GO" id="GO:0008237">
    <property type="term" value="F:metallopeptidase activity"/>
    <property type="evidence" value="ECO:0007669"/>
    <property type="project" value="UniProtKB-KW"/>
</dbReference>
<comment type="caution">
    <text evidence="8">The sequence shown here is derived from an EMBL/GenBank/DDBJ whole genome shotgun (WGS) entry which is preliminary data.</text>
</comment>
<dbReference type="InterPro" id="IPR025502">
    <property type="entry name" value="TldD"/>
</dbReference>
<evidence type="ECO:0000256" key="4">
    <source>
        <dbReference type="ARBA" id="ARBA00023049"/>
    </source>
</evidence>
<reference evidence="8" key="1">
    <citation type="submission" date="2020-11" db="EMBL/GenBank/DDBJ databases">
        <title>Halonatronomonas betainensis gen. nov., sp. nov. a novel haloalkaliphilic representative of the family Halanaerobiacae capable of betaine degradation.</title>
        <authorList>
            <person name="Boltyanskaya Y."/>
            <person name="Kevbrin V."/>
            <person name="Detkova E."/>
            <person name="Grouzdev D.S."/>
            <person name="Koziaeva V."/>
            <person name="Zhilina T."/>
        </authorList>
    </citation>
    <scope>NUCLEOTIDE SEQUENCE</scope>
    <source>
        <strain evidence="8">Z-7014</strain>
    </source>
</reference>
<dbReference type="InterPro" id="IPR051463">
    <property type="entry name" value="Peptidase_U62_metallo"/>
</dbReference>
<proteinExistence type="inferred from homology"/>
<evidence type="ECO:0000256" key="2">
    <source>
        <dbReference type="ARBA" id="ARBA00022670"/>
    </source>
</evidence>
<evidence type="ECO:0000256" key="3">
    <source>
        <dbReference type="ARBA" id="ARBA00022801"/>
    </source>
</evidence>
<sequence length="478" mass="52705">MEKILKELIDYALEQGADYADIRHIELEEEEIRTEDQEVQSINNKSDKGAGIRVLVNGAWGFAATSDLDNLEQTALKAIRIAVASSKVNRNPVDLAEKEVMDDFYETPIERDPFEVPLDEKIELLLDAEEKMVEAAELFQTGGSLSFRKEKKIYCDSEGSYLVQKLYESGGGITAKAVGDDLQVRNYPCGFGGNYSKAGYEFIEELDLLGHAEEIAREAEALTEAEEIPAGKYDLVIDSSQMTLQIHESIGHPIELDRVFGSEAAFAGTSFLETEMAGEFQYGSEKVNVVADATCPGGLGSFGYDDEGVPAQKVKIIEDGILKNFLTSRETAFELDESSGGAALADGWSKLPLIRMTNINLEPGDYEFAELIAGIDYGFYLKNNRSWSIDDLRLNFQFGCEIAYEIKDGELTGRIFKNPVYTGSTPEFWRSCDGIAGEEDWQLYGVPNCGKGEPMQSGHVGHGSAPARFKNVQIGVDK</sequence>
<dbReference type="InterPro" id="IPR045569">
    <property type="entry name" value="Metalloprtase-TldD/E_C"/>
</dbReference>
<feature type="domain" description="Metalloprotease TldD/E C-terminal" evidence="6">
    <location>
        <begin position="231"/>
        <end position="474"/>
    </location>
</feature>
<dbReference type="GO" id="GO:0006508">
    <property type="term" value="P:proteolysis"/>
    <property type="evidence" value="ECO:0007669"/>
    <property type="project" value="UniProtKB-KW"/>
</dbReference>
<dbReference type="SUPFAM" id="SSF111283">
    <property type="entry name" value="Putative modulator of DNA gyrase, PmbA/TldD"/>
    <property type="match status" value="1"/>
</dbReference>
<dbReference type="FunFam" id="3.30.2290.10:FF:000003">
    <property type="entry name" value="Zinc-dependent protease, TldD/PmbA family"/>
    <property type="match status" value="1"/>
</dbReference>
<dbReference type="InterPro" id="IPR036059">
    <property type="entry name" value="TldD/PmbA_sf"/>
</dbReference>
<feature type="domain" description="Metalloprotease TldD/E central" evidence="7">
    <location>
        <begin position="112"/>
        <end position="222"/>
    </location>
</feature>
<dbReference type="Pfam" id="PF01523">
    <property type="entry name" value="PmbA_TldD_1st"/>
    <property type="match status" value="1"/>
</dbReference>
<evidence type="ECO:0000313" key="9">
    <source>
        <dbReference type="Proteomes" id="UP000621436"/>
    </source>
</evidence>